<accession>A0AAD6ISP1</accession>
<keyword evidence="8" id="KW-1185">Reference proteome</keyword>
<feature type="domain" description="Rhamnogalacturonan lyase" evidence="6">
    <location>
        <begin position="440"/>
        <end position="515"/>
    </location>
</feature>
<dbReference type="CDD" id="cd10320">
    <property type="entry name" value="RGL4_N"/>
    <property type="match status" value="1"/>
</dbReference>
<dbReference type="InterPro" id="IPR013784">
    <property type="entry name" value="Carb-bd-like_fold"/>
</dbReference>
<dbReference type="InterPro" id="IPR051850">
    <property type="entry name" value="Polysacch_Lyase_4"/>
</dbReference>
<evidence type="ECO:0008006" key="9">
    <source>
        <dbReference type="Google" id="ProtNLM"/>
    </source>
</evidence>
<evidence type="ECO:0000259" key="6">
    <source>
        <dbReference type="Pfam" id="PF14686"/>
    </source>
</evidence>
<dbReference type="InterPro" id="IPR014718">
    <property type="entry name" value="GH-type_carb-bd"/>
</dbReference>
<dbReference type="SUPFAM" id="SSF49452">
    <property type="entry name" value="Starch-binding domain-like"/>
    <property type="match status" value="1"/>
</dbReference>
<feature type="chain" id="PRO_5041968855" description="Rhamnogalacturonan endolyase" evidence="4">
    <location>
        <begin position="21"/>
        <end position="689"/>
    </location>
</feature>
<dbReference type="Gene3D" id="2.60.40.1120">
    <property type="entry name" value="Carboxypeptidase-like, regulatory domain"/>
    <property type="match status" value="1"/>
</dbReference>
<dbReference type="GO" id="GO:0030246">
    <property type="term" value="F:carbohydrate binding"/>
    <property type="evidence" value="ECO:0007669"/>
    <property type="project" value="InterPro"/>
</dbReference>
<dbReference type="InterPro" id="IPR029413">
    <property type="entry name" value="RG-lyase_II"/>
</dbReference>
<keyword evidence="2" id="KW-0119">Carbohydrate metabolism</keyword>
<dbReference type="InterPro" id="IPR029411">
    <property type="entry name" value="RG-lyase_III"/>
</dbReference>
<dbReference type="InterPro" id="IPR008979">
    <property type="entry name" value="Galactose-bd-like_sf"/>
</dbReference>
<dbReference type="CDD" id="cd10316">
    <property type="entry name" value="RGL4_M"/>
    <property type="match status" value="1"/>
</dbReference>
<dbReference type="EMBL" id="JAQGDS010000011">
    <property type="protein sequence ID" value="KAJ6256905.1"/>
    <property type="molecule type" value="Genomic_DNA"/>
</dbReference>
<evidence type="ECO:0000256" key="3">
    <source>
        <dbReference type="ARBA" id="ARBA00023326"/>
    </source>
</evidence>
<name>A0AAD6ISP1_DREDA</name>
<dbReference type="Gene3D" id="2.60.120.260">
    <property type="entry name" value="Galactose-binding domain-like"/>
    <property type="match status" value="1"/>
</dbReference>
<dbReference type="Gene3D" id="2.70.98.10">
    <property type="match status" value="1"/>
</dbReference>
<evidence type="ECO:0000259" key="5">
    <source>
        <dbReference type="Pfam" id="PF14683"/>
    </source>
</evidence>
<evidence type="ECO:0000256" key="4">
    <source>
        <dbReference type="SAM" id="SignalP"/>
    </source>
</evidence>
<keyword evidence="3" id="KW-0624">Polysaccharide degradation</keyword>
<dbReference type="SUPFAM" id="SSF49785">
    <property type="entry name" value="Galactose-binding domain-like"/>
    <property type="match status" value="1"/>
</dbReference>
<dbReference type="Pfam" id="PF14683">
    <property type="entry name" value="CBM-like"/>
    <property type="match status" value="1"/>
</dbReference>
<evidence type="ECO:0000313" key="7">
    <source>
        <dbReference type="EMBL" id="KAJ6256905.1"/>
    </source>
</evidence>
<dbReference type="Pfam" id="PF14686">
    <property type="entry name" value="fn3_3"/>
    <property type="match status" value="1"/>
</dbReference>
<dbReference type="PANTHER" id="PTHR32018">
    <property type="entry name" value="RHAMNOGALACTURONATE LYASE FAMILY PROTEIN"/>
    <property type="match status" value="1"/>
</dbReference>
<evidence type="ECO:0000256" key="2">
    <source>
        <dbReference type="ARBA" id="ARBA00023277"/>
    </source>
</evidence>
<reference evidence="7" key="1">
    <citation type="submission" date="2023-01" db="EMBL/GenBank/DDBJ databases">
        <title>The chitinases involved in constricting ring structure development in the nematode-trapping fungus Drechslerella dactyloides.</title>
        <authorList>
            <person name="Wang R."/>
            <person name="Zhang L."/>
            <person name="Tang P."/>
            <person name="Li S."/>
            <person name="Liang L."/>
        </authorList>
    </citation>
    <scope>NUCLEOTIDE SEQUENCE</scope>
    <source>
        <strain evidence="7">YMF1.00031</strain>
    </source>
</reference>
<dbReference type="PANTHER" id="PTHR32018:SF1">
    <property type="entry name" value="RHAMNOGALACTURONAN ENDOLYASE"/>
    <property type="match status" value="1"/>
</dbReference>
<dbReference type="GO" id="GO:0000272">
    <property type="term" value="P:polysaccharide catabolic process"/>
    <property type="evidence" value="ECO:0007669"/>
    <property type="project" value="UniProtKB-KW"/>
</dbReference>
<feature type="signal peptide" evidence="4">
    <location>
        <begin position="1"/>
        <end position="20"/>
    </location>
</feature>
<comment type="caution">
    <text evidence="7">The sequence shown here is derived from an EMBL/GenBank/DDBJ whole genome shotgun (WGS) entry which is preliminary data.</text>
</comment>
<organism evidence="7 8">
    <name type="scientific">Drechslerella dactyloides</name>
    <name type="common">Nematode-trapping fungus</name>
    <name type="synonym">Arthrobotrys dactyloides</name>
    <dbReference type="NCBI Taxonomy" id="74499"/>
    <lineage>
        <taxon>Eukaryota</taxon>
        <taxon>Fungi</taxon>
        <taxon>Dikarya</taxon>
        <taxon>Ascomycota</taxon>
        <taxon>Pezizomycotina</taxon>
        <taxon>Orbiliomycetes</taxon>
        <taxon>Orbiliales</taxon>
        <taxon>Orbiliaceae</taxon>
        <taxon>Drechslerella</taxon>
    </lineage>
</organism>
<feature type="domain" description="Rhamnogalacturonan lyase" evidence="5">
    <location>
        <begin position="529"/>
        <end position="686"/>
    </location>
</feature>
<sequence length="689" mass="77881">MMRLLPKLSMLAAFFFTAVPWDVEWFDYACLEAQRERMRVLWVQSAWPNDERQDAKRRRAAVDFRTWPRLEELAIPSSHEALSQCLYGYRYEHRDDLRAEFRLERLWGPRFSWGAERNEAISVYAWPSPPPAGKPFLIKVDDVTAIIGNDYWNVTVGRQFATKLYYKNVDLVGDAVGHYVSYNGAANNLVLTNAEIYKVTGDYTDIVFHATEGDFHWVLTPNLLGAYQYFVNKALPNLGEFRTLWRLANDSFTYGKTSERNELFPTLADILSSTKVQDETWQRADGSFITKYDFAAFMPLVQDEPDYWGVYGPLGGSTAPGAEMIGSWYIHAGVDYINGDHLKQELMVHRESATGDTVQLNMIHGTHFQTTSDDAFKVGKAWGPWLWYLNDGSLDDVEKRMKAEQKLWPYEWFQDDNGYHSRGSLSGRIVNEDGQGANHAAVFLGDNKSTKTTLDQGADYYYRTYADHAGYFTFKNVREGTYGLRAFPNGARTLSDVSTTFSKDDISTTAGESTDLGTMTWPTQGRQIIWQIGDLDRLATGFAYAGPPHEHARSAHCPANLVYTIGESTEEDWCFVQWDLGTWTIVFDIPNRWKNKGSAILTLAISAYASGVSGNVFANGDRIGNLTSGVLPTSASIYRSATLAGEFSQWQFPIAAGKLAPGKNTIAINVTRTTLWHGWMWDSLILEWV</sequence>
<gene>
    <name evidence="7" type="ORF">Dda_7788</name>
</gene>
<dbReference type="Proteomes" id="UP001221413">
    <property type="component" value="Unassembled WGS sequence"/>
</dbReference>
<dbReference type="AlphaFoldDB" id="A0AAD6ISP1"/>
<proteinExistence type="predicted"/>
<evidence type="ECO:0000256" key="1">
    <source>
        <dbReference type="ARBA" id="ARBA00022729"/>
    </source>
</evidence>
<keyword evidence="1 4" id="KW-0732">Signal</keyword>
<protein>
    <recommendedName>
        <fullName evidence="9">Rhamnogalacturonan endolyase</fullName>
    </recommendedName>
</protein>
<evidence type="ECO:0000313" key="8">
    <source>
        <dbReference type="Proteomes" id="UP001221413"/>
    </source>
</evidence>